<name>A0A6A5UST0_9PLEO</name>
<sequence length="165" mass="19367">MDWGARGVLPWESKAGRIFLQEDDVSQNRWMAPTYDALLDHPKPYEPIMLRTIIDVRADRKPLGFDKMEGLINYHLEHIMPLLEKAQDAQPGEEKRMAAQILNNAVNEWTFRAYYKDWITKPVEERWDHDRYPEPRGVETYMTEGGLETISRDDPRLAFAEVYNG</sequence>
<gene>
    <name evidence="1" type="ORF">BU23DRAFT_310074</name>
</gene>
<organism evidence="1 2">
    <name type="scientific">Bimuria novae-zelandiae CBS 107.79</name>
    <dbReference type="NCBI Taxonomy" id="1447943"/>
    <lineage>
        <taxon>Eukaryota</taxon>
        <taxon>Fungi</taxon>
        <taxon>Dikarya</taxon>
        <taxon>Ascomycota</taxon>
        <taxon>Pezizomycotina</taxon>
        <taxon>Dothideomycetes</taxon>
        <taxon>Pleosporomycetidae</taxon>
        <taxon>Pleosporales</taxon>
        <taxon>Massarineae</taxon>
        <taxon>Didymosphaeriaceae</taxon>
        <taxon>Bimuria</taxon>
    </lineage>
</organism>
<evidence type="ECO:0000313" key="2">
    <source>
        <dbReference type="Proteomes" id="UP000800036"/>
    </source>
</evidence>
<dbReference type="Proteomes" id="UP000800036">
    <property type="component" value="Unassembled WGS sequence"/>
</dbReference>
<reference evidence="1" key="1">
    <citation type="journal article" date="2020" name="Stud. Mycol.">
        <title>101 Dothideomycetes genomes: a test case for predicting lifestyles and emergence of pathogens.</title>
        <authorList>
            <person name="Haridas S."/>
            <person name="Albert R."/>
            <person name="Binder M."/>
            <person name="Bloem J."/>
            <person name="Labutti K."/>
            <person name="Salamov A."/>
            <person name="Andreopoulos B."/>
            <person name="Baker S."/>
            <person name="Barry K."/>
            <person name="Bills G."/>
            <person name="Bluhm B."/>
            <person name="Cannon C."/>
            <person name="Castanera R."/>
            <person name="Culley D."/>
            <person name="Daum C."/>
            <person name="Ezra D."/>
            <person name="Gonzalez J."/>
            <person name="Henrissat B."/>
            <person name="Kuo A."/>
            <person name="Liang C."/>
            <person name="Lipzen A."/>
            <person name="Lutzoni F."/>
            <person name="Magnuson J."/>
            <person name="Mondo S."/>
            <person name="Nolan M."/>
            <person name="Ohm R."/>
            <person name="Pangilinan J."/>
            <person name="Park H.-J."/>
            <person name="Ramirez L."/>
            <person name="Alfaro M."/>
            <person name="Sun H."/>
            <person name="Tritt A."/>
            <person name="Yoshinaga Y."/>
            <person name="Zwiers L.-H."/>
            <person name="Turgeon B."/>
            <person name="Goodwin S."/>
            <person name="Spatafora J."/>
            <person name="Crous P."/>
            <person name="Grigoriev I."/>
        </authorList>
    </citation>
    <scope>NUCLEOTIDE SEQUENCE</scope>
    <source>
        <strain evidence="1">CBS 107.79</strain>
    </source>
</reference>
<proteinExistence type="predicted"/>
<dbReference type="AlphaFoldDB" id="A0A6A5UST0"/>
<accession>A0A6A5UST0</accession>
<dbReference type="EMBL" id="ML976740">
    <property type="protein sequence ID" value="KAF1966842.1"/>
    <property type="molecule type" value="Genomic_DNA"/>
</dbReference>
<keyword evidence="2" id="KW-1185">Reference proteome</keyword>
<evidence type="ECO:0000313" key="1">
    <source>
        <dbReference type="EMBL" id="KAF1966842.1"/>
    </source>
</evidence>
<protein>
    <submittedName>
        <fullName evidence="1">Uncharacterized protein</fullName>
    </submittedName>
</protein>